<sequence>MKLFVFILLYIIGSIVLMAYQIKYNKERKNSKKKKWTPSHKVCKLKQPAWVTK</sequence>
<name>F3ZTI9_9BACE</name>
<accession>F3ZTI9</accession>
<gene>
    <name evidence="2" type="ORF">Bcop_0867</name>
</gene>
<dbReference type="Proteomes" id="UP000018439">
    <property type="component" value="Chromosome"/>
</dbReference>
<reference evidence="2 3" key="1">
    <citation type="journal article" date="2011" name="Stand. Genomic Sci.">
        <title>Non-contiguous finished genome sequence of Bacteroides coprosuis type strain (PC139).</title>
        <authorList>
            <person name="Land M."/>
            <person name="Held B."/>
            <person name="Gronow S."/>
            <person name="Abt B."/>
            <person name="Lucas S."/>
            <person name="Del Rio T.G."/>
            <person name="Nolan M."/>
            <person name="Tice H."/>
            <person name="Cheng J.F."/>
            <person name="Pitluck S."/>
            <person name="Liolios K."/>
            <person name="Pagani I."/>
            <person name="Ivanova N."/>
            <person name="Mavromatis K."/>
            <person name="Mikhailova N."/>
            <person name="Pati A."/>
            <person name="Tapia R."/>
            <person name="Han C."/>
            <person name="Goodwin L."/>
            <person name="Chen A."/>
            <person name="Palaniappan K."/>
            <person name="Hauser L."/>
            <person name="Brambilla E.M."/>
            <person name="Rohde M."/>
            <person name="Goker M."/>
            <person name="Detter J.C."/>
            <person name="Woyke T."/>
            <person name="Bristow J."/>
            <person name="Eisen J.A."/>
            <person name="Markowitz V."/>
            <person name="Hugenholtz P."/>
            <person name="Kyrpides N.C."/>
            <person name="Klenk H.P."/>
            <person name="Lapidus A."/>
        </authorList>
    </citation>
    <scope>NUCLEOTIDE SEQUENCE [LARGE SCALE GENOMIC DNA]</scope>
    <source>
        <strain evidence="2 3">DSM 18011</strain>
    </source>
</reference>
<dbReference type="HOGENOM" id="CLU_3058408_0_0_10"/>
<dbReference type="AlphaFoldDB" id="F3ZTI9"/>
<keyword evidence="3" id="KW-1185">Reference proteome</keyword>
<feature type="transmembrane region" description="Helical" evidence="1">
    <location>
        <begin position="6"/>
        <end position="24"/>
    </location>
</feature>
<evidence type="ECO:0000256" key="1">
    <source>
        <dbReference type="SAM" id="Phobius"/>
    </source>
</evidence>
<dbReference type="EMBL" id="CM001167">
    <property type="protein sequence ID" value="EGJ71079.1"/>
    <property type="molecule type" value="Genomic_DNA"/>
</dbReference>
<proteinExistence type="predicted"/>
<keyword evidence="1" id="KW-0812">Transmembrane</keyword>
<keyword evidence="1" id="KW-1133">Transmembrane helix</keyword>
<evidence type="ECO:0000313" key="2">
    <source>
        <dbReference type="EMBL" id="EGJ71079.1"/>
    </source>
</evidence>
<evidence type="ECO:0000313" key="3">
    <source>
        <dbReference type="Proteomes" id="UP000018439"/>
    </source>
</evidence>
<organism evidence="2 3">
    <name type="scientific">Bacteroides coprosuis DSM 18011</name>
    <dbReference type="NCBI Taxonomy" id="679937"/>
    <lineage>
        <taxon>Bacteria</taxon>
        <taxon>Pseudomonadati</taxon>
        <taxon>Bacteroidota</taxon>
        <taxon>Bacteroidia</taxon>
        <taxon>Bacteroidales</taxon>
        <taxon>Bacteroidaceae</taxon>
        <taxon>Bacteroides</taxon>
    </lineage>
</organism>
<protein>
    <submittedName>
        <fullName evidence="2">Uncharacterized protein</fullName>
    </submittedName>
</protein>
<keyword evidence="1" id="KW-0472">Membrane</keyword>